<evidence type="ECO:0000313" key="2">
    <source>
        <dbReference type="Proteomes" id="UP000004038"/>
    </source>
</evidence>
<dbReference type="GO" id="GO:0004519">
    <property type="term" value="F:endonuclease activity"/>
    <property type="evidence" value="ECO:0007669"/>
    <property type="project" value="UniProtKB-KW"/>
</dbReference>
<evidence type="ECO:0000313" key="1">
    <source>
        <dbReference type="EMBL" id="EHK78049.1"/>
    </source>
</evidence>
<gene>
    <name evidence="1" type="ORF">SM0020_10235</name>
</gene>
<dbReference type="AlphaFoldDB" id="H0FXX7"/>
<dbReference type="Gene3D" id="3.90.75.20">
    <property type="match status" value="1"/>
</dbReference>
<dbReference type="Proteomes" id="UP000004038">
    <property type="component" value="Unassembled WGS sequence"/>
</dbReference>
<dbReference type="EMBL" id="AGVV01000015">
    <property type="protein sequence ID" value="EHK78049.1"/>
    <property type="molecule type" value="Genomic_DNA"/>
</dbReference>
<name>H0FXX7_RHIML</name>
<organism evidence="1 2">
    <name type="scientific">Sinorhizobium meliloti CCNWSX0020</name>
    <dbReference type="NCBI Taxonomy" id="1107881"/>
    <lineage>
        <taxon>Bacteria</taxon>
        <taxon>Pseudomonadati</taxon>
        <taxon>Pseudomonadota</taxon>
        <taxon>Alphaproteobacteria</taxon>
        <taxon>Hyphomicrobiales</taxon>
        <taxon>Rhizobiaceae</taxon>
        <taxon>Sinorhizobium/Ensifer group</taxon>
        <taxon>Sinorhizobium</taxon>
    </lineage>
</organism>
<dbReference type="RefSeq" id="WP_003528125.1">
    <property type="nucleotide sequence ID" value="NZ_AGVV01000015.1"/>
</dbReference>
<accession>H0FXX7</accession>
<dbReference type="SUPFAM" id="SSF54171">
    <property type="entry name" value="DNA-binding domain"/>
    <property type="match status" value="1"/>
</dbReference>
<dbReference type="PATRIC" id="fig|1107881.3.peg.2073"/>
<reference evidence="1 2" key="1">
    <citation type="journal article" date="2012" name="J. Bacteriol.">
        <title>Draft Genome Sequence of Sinorhizobium meliloti CCNWSX0020, a Nitrogen-Fixing Symbiont with Copper Tolerance Capability Isolated from Lead-Zinc Mine Tailings.</title>
        <authorList>
            <person name="Li Z."/>
            <person name="Ma Z."/>
            <person name="Hao X."/>
            <person name="Wei G."/>
        </authorList>
    </citation>
    <scope>NUCLEOTIDE SEQUENCE [LARGE SCALE GENOMIC DNA]</scope>
    <source>
        <strain evidence="1 2">CCNWSX0020</strain>
    </source>
</reference>
<keyword evidence="1" id="KW-0378">Hydrolase</keyword>
<sequence length="199" mass="21907">MRTSEFTIEDMTSKFLGECFRYEAASGNLYWKDRPASHFSGSQSRADRFNSSHAGMLAGAVNKTDGYLRVNISRIRVGVHRVIWALWNDVDLLDVPPILDHINGVRVDNRIVNLRPATPIQNSRNRTHESDSATGVRGVTLSKSESASFVARIAVGAENVGLGSYQTIEEARAAYLGAARLLHGDYMRQPDGIVFDPGA</sequence>
<keyword evidence="1" id="KW-0255">Endonuclease</keyword>
<proteinExistence type="predicted"/>
<protein>
    <submittedName>
        <fullName evidence="1">HNH endonuclease</fullName>
    </submittedName>
</protein>
<dbReference type="InterPro" id="IPR016177">
    <property type="entry name" value="DNA-bd_dom_sf"/>
</dbReference>
<dbReference type="SUPFAM" id="SSF54060">
    <property type="entry name" value="His-Me finger endonucleases"/>
    <property type="match status" value="1"/>
</dbReference>
<keyword evidence="1" id="KW-0540">Nuclease</keyword>
<dbReference type="InterPro" id="IPR044925">
    <property type="entry name" value="His-Me_finger_sf"/>
</dbReference>
<dbReference type="GO" id="GO:0003677">
    <property type="term" value="F:DNA binding"/>
    <property type="evidence" value="ECO:0007669"/>
    <property type="project" value="InterPro"/>
</dbReference>